<evidence type="ECO:0000313" key="6">
    <source>
        <dbReference type="Proteomes" id="UP000754359"/>
    </source>
</evidence>
<organism evidence="4 5">
    <name type="scientific">Plasmodium falciparum (isolate NF54)</name>
    <dbReference type="NCBI Taxonomy" id="5843"/>
    <lineage>
        <taxon>Eukaryota</taxon>
        <taxon>Sar</taxon>
        <taxon>Alveolata</taxon>
        <taxon>Apicomplexa</taxon>
        <taxon>Aconoidasida</taxon>
        <taxon>Haemosporida</taxon>
        <taxon>Plasmodiidae</taxon>
        <taxon>Plasmodium</taxon>
        <taxon>Plasmodium (Laverania)</taxon>
    </lineage>
</organism>
<sequence>MKLNYTKILLFFFPLNILVTSYHAYNKNKPYLKTRHTPRYTSRVLSECDIRSSIYDNDAEMKSVKGTFDRQTSQRFEEYQERIKDKRQKRKEERDKNIQEIIEKDKMDKSLAEKVETGCLKCGCGLGGVAAGVGIIGGIAINIWKPTALDAAIEAAIAKSAAKGATAFKSAVIEGIEKEFGVSILRVHRFESFIDVENYMKVSVISEKVYSHYNTTCIPSGSVHLPSVSDPICTLVSKKLPHASQGSSRTVIESTVKTVVSEAEVSAGMAVKKATDEAIQRSIGVVDAKYAICQTAIIASVVAILIIVLVMIIIYLVLRYRRKKKMNKKLQYTKLLNQ</sequence>
<dbReference type="SMR" id="A0A2I0BSU2"/>
<dbReference type="AlphaFoldDB" id="A0A2I0BSU2"/>
<keyword evidence="1" id="KW-1133">Transmembrane helix</keyword>
<dbReference type="EMBL" id="NYMT01000014">
    <property type="protein sequence ID" value="PKC45120.1"/>
    <property type="molecule type" value="Genomic_DNA"/>
</dbReference>
<proteinExistence type="predicted"/>
<name>A0A2I0BSU2_PLAFO</name>
<evidence type="ECO:0000313" key="5">
    <source>
        <dbReference type="Proteomes" id="UP000232684"/>
    </source>
</evidence>
<keyword evidence="2" id="KW-0732">Signal</keyword>
<keyword evidence="1" id="KW-0812">Transmembrane</keyword>
<dbReference type="EMBL" id="QFXU01000008">
    <property type="protein sequence ID" value="KAF4330613.1"/>
    <property type="molecule type" value="Genomic_DNA"/>
</dbReference>
<comment type="caution">
    <text evidence="4">The sequence shown here is derived from an EMBL/GenBank/DDBJ whole genome shotgun (WGS) entry which is preliminary data.</text>
</comment>
<feature type="chain" id="PRO_5036040108" evidence="2">
    <location>
        <begin position="25"/>
        <end position="338"/>
    </location>
</feature>
<dbReference type="Proteomes" id="UP000754359">
    <property type="component" value="Unassembled WGS sequence"/>
</dbReference>
<protein>
    <submittedName>
        <fullName evidence="4">Rifin</fullName>
    </submittedName>
</protein>
<dbReference type="InterPro" id="IPR006373">
    <property type="entry name" value="VSA_Rifin"/>
</dbReference>
<gene>
    <name evidence="4" type="ORF">CK202_4114</name>
    <name evidence="3" type="ORF">CYL21_0985</name>
</gene>
<dbReference type="NCBIfam" id="TIGR01477">
    <property type="entry name" value="RIFIN"/>
    <property type="match status" value="1"/>
</dbReference>
<evidence type="ECO:0000256" key="2">
    <source>
        <dbReference type="SAM" id="SignalP"/>
    </source>
</evidence>
<dbReference type="VEuPathDB" id="PlasmoDB:PfNF54_090005800"/>
<reference evidence="3 6" key="2">
    <citation type="submission" date="2018-05" db="EMBL/GenBank/DDBJ databases">
        <title>Genome assembly of Plasmodium falciparum NF54 DiCre.</title>
        <authorList>
            <person name="Baumgarten S."/>
            <person name="Treeck M."/>
            <person name="Scherf A."/>
        </authorList>
    </citation>
    <scope>NUCLEOTIDE SEQUENCE [LARGE SCALE GENOMIC DNA]</scope>
    <source>
        <strain evidence="3">NF54</strain>
    </source>
</reference>
<dbReference type="Proteomes" id="UP000232684">
    <property type="component" value="Unassembled WGS sequence"/>
</dbReference>
<evidence type="ECO:0000313" key="3">
    <source>
        <dbReference type="EMBL" id="KAF4330613.1"/>
    </source>
</evidence>
<evidence type="ECO:0000313" key="4">
    <source>
        <dbReference type="EMBL" id="PKC45120.1"/>
    </source>
</evidence>
<feature type="transmembrane region" description="Helical" evidence="1">
    <location>
        <begin position="296"/>
        <end position="318"/>
    </location>
</feature>
<keyword evidence="1" id="KW-0472">Membrane</keyword>
<evidence type="ECO:0000256" key="1">
    <source>
        <dbReference type="SAM" id="Phobius"/>
    </source>
</evidence>
<feature type="signal peptide" evidence="2">
    <location>
        <begin position="1"/>
        <end position="24"/>
    </location>
</feature>
<accession>A0A2I0BSU2</accession>
<reference evidence="4 5" key="1">
    <citation type="submission" date="2017-11" db="EMBL/GenBank/DDBJ databases">
        <title>Plasmodium falciparum NF54 genome assembly.</title>
        <authorList>
            <person name="Bryant J.M."/>
            <person name="Baumgarten S."/>
            <person name="Scheidig-Benatar C."/>
            <person name="Scherf A."/>
        </authorList>
    </citation>
    <scope>NUCLEOTIDE SEQUENCE [LARGE SCALE GENOMIC DNA]</scope>
    <source>
        <strain evidence="4">NF54</strain>
    </source>
</reference>
<dbReference type="Pfam" id="PF02009">
    <property type="entry name" value="RIFIN"/>
    <property type="match status" value="1"/>
</dbReference>